<dbReference type="GO" id="GO:0048193">
    <property type="term" value="P:Golgi vesicle transport"/>
    <property type="evidence" value="ECO:0007669"/>
    <property type="project" value="InterPro"/>
</dbReference>
<accession>A0AAJ8K0K4</accession>
<evidence type="ECO:0000256" key="11">
    <source>
        <dbReference type="SAM" id="Phobius"/>
    </source>
</evidence>
<evidence type="ECO:0000313" key="13">
    <source>
        <dbReference type="EMBL" id="WVW78755.1"/>
    </source>
</evidence>
<evidence type="ECO:0000256" key="10">
    <source>
        <dbReference type="SAM" id="MobiDB-lite"/>
    </source>
</evidence>
<name>A0AAJ8K0K4_9TREE</name>
<dbReference type="Pfam" id="PF09177">
    <property type="entry name" value="STX6_10_61_N"/>
    <property type="match status" value="1"/>
</dbReference>
<keyword evidence="5 11" id="KW-1133">Transmembrane helix</keyword>
<dbReference type="AlphaFoldDB" id="A0AAJ8K0K4"/>
<dbReference type="SUPFAM" id="SSF47661">
    <property type="entry name" value="t-snare proteins"/>
    <property type="match status" value="1"/>
</dbReference>
<comment type="similarity">
    <text evidence="1">Belongs to the syntaxin family.</text>
</comment>
<gene>
    <name evidence="13" type="ORF">I302_100716</name>
</gene>
<evidence type="ECO:0000256" key="1">
    <source>
        <dbReference type="ARBA" id="ARBA00009063"/>
    </source>
</evidence>
<evidence type="ECO:0000256" key="2">
    <source>
        <dbReference type="ARBA" id="ARBA00022448"/>
    </source>
</evidence>
<keyword evidence="7 11" id="KW-0472">Membrane</keyword>
<evidence type="ECO:0000256" key="9">
    <source>
        <dbReference type="SAM" id="Coils"/>
    </source>
</evidence>
<dbReference type="GeneID" id="30208490"/>
<dbReference type="CDD" id="cd21442">
    <property type="entry name" value="SNARE_NTD_STX6-like"/>
    <property type="match status" value="1"/>
</dbReference>
<dbReference type="Gene3D" id="1.20.58.90">
    <property type="match status" value="1"/>
</dbReference>
<keyword evidence="3 11" id="KW-0812">Transmembrane</keyword>
<keyword evidence="6" id="KW-0333">Golgi apparatus</keyword>
<dbReference type="CDD" id="cd15851">
    <property type="entry name" value="SNARE_Syntaxin6"/>
    <property type="match status" value="1"/>
</dbReference>
<evidence type="ECO:0000313" key="14">
    <source>
        <dbReference type="Proteomes" id="UP000092730"/>
    </source>
</evidence>
<keyword evidence="2" id="KW-0813">Transport</keyword>
<keyword evidence="4" id="KW-0653">Protein transport</keyword>
<dbReference type="PROSITE" id="PS50192">
    <property type="entry name" value="T_SNARE"/>
    <property type="match status" value="1"/>
</dbReference>
<keyword evidence="9" id="KW-0175">Coiled coil</keyword>
<dbReference type="EMBL" id="CP144541">
    <property type="protein sequence ID" value="WVW78755.1"/>
    <property type="molecule type" value="Genomic_DNA"/>
</dbReference>
<feature type="compositionally biased region" description="Basic and acidic residues" evidence="10">
    <location>
        <begin position="118"/>
        <end position="130"/>
    </location>
</feature>
<dbReference type="GO" id="GO:0005794">
    <property type="term" value="C:Golgi apparatus"/>
    <property type="evidence" value="ECO:0007669"/>
    <property type="project" value="UniProtKB-SubCell"/>
</dbReference>
<organism evidence="13 14">
    <name type="scientific">Kwoniella bestiolae CBS 10118</name>
    <dbReference type="NCBI Taxonomy" id="1296100"/>
    <lineage>
        <taxon>Eukaryota</taxon>
        <taxon>Fungi</taxon>
        <taxon>Dikarya</taxon>
        <taxon>Basidiomycota</taxon>
        <taxon>Agaricomycotina</taxon>
        <taxon>Tremellomycetes</taxon>
        <taxon>Tremellales</taxon>
        <taxon>Cryptococcaceae</taxon>
        <taxon>Kwoniella</taxon>
    </lineage>
</organism>
<dbReference type="FunFam" id="1.20.58.90:FF:000004">
    <property type="entry name" value="Syntaxin 10"/>
    <property type="match status" value="1"/>
</dbReference>
<evidence type="ECO:0000256" key="4">
    <source>
        <dbReference type="ARBA" id="ARBA00022927"/>
    </source>
</evidence>
<dbReference type="InterPro" id="IPR015260">
    <property type="entry name" value="Syntaxin-6/10/61_N"/>
</dbReference>
<sequence length="241" mass="27215">MSRDPYIDVKREIESTLSSLPNLLSTYSSSSPTSSTYQNAQEELRNTLQILEGDLEDLEESVRVVEDMGDRWGIDAGEVGARKRFVERVKREISGLRAKVSPNKGKGKAKANTKKNGRYKDNPETDLERGYDDEDDLEEAKRWEAEQQQLLVRRQDDTLGVISGTLHTLASQAGLIGNEVAEQSEMLDDLGNRVDTTDSKLRKVQRTMNDFIRRNEETKSGWCIGILIVILMILLLLVIIT</sequence>
<dbReference type="SUPFAM" id="SSF58038">
    <property type="entry name" value="SNARE fusion complex"/>
    <property type="match status" value="1"/>
</dbReference>
<evidence type="ECO:0000259" key="12">
    <source>
        <dbReference type="PROSITE" id="PS50192"/>
    </source>
</evidence>
<feature type="coiled-coil region" evidence="9">
    <location>
        <begin position="41"/>
        <end position="68"/>
    </location>
</feature>
<reference evidence="13" key="1">
    <citation type="submission" date="2013-07" db="EMBL/GenBank/DDBJ databases">
        <authorList>
            <consortium name="The Broad Institute Genome Sequencing Platform"/>
            <person name="Cuomo C."/>
            <person name="Litvintseva A."/>
            <person name="Chen Y."/>
            <person name="Heitman J."/>
            <person name="Sun S."/>
            <person name="Springer D."/>
            <person name="Dromer F."/>
            <person name="Young S.K."/>
            <person name="Zeng Q."/>
            <person name="Gargeya S."/>
            <person name="Fitzgerald M."/>
            <person name="Abouelleil A."/>
            <person name="Alvarado L."/>
            <person name="Berlin A.M."/>
            <person name="Chapman S.B."/>
            <person name="Dewar J."/>
            <person name="Goldberg J."/>
            <person name="Griggs A."/>
            <person name="Gujja S."/>
            <person name="Hansen M."/>
            <person name="Howarth C."/>
            <person name="Imamovic A."/>
            <person name="Larimer J."/>
            <person name="McCowan C."/>
            <person name="Murphy C."/>
            <person name="Pearson M."/>
            <person name="Priest M."/>
            <person name="Roberts A."/>
            <person name="Saif S."/>
            <person name="Shea T."/>
            <person name="Sykes S."/>
            <person name="Wortman J."/>
            <person name="Nusbaum C."/>
            <person name="Birren B."/>
        </authorList>
    </citation>
    <scope>NUCLEOTIDE SEQUENCE</scope>
    <source>
        <strain evidence="13">CBS 10118</strain>
    </source>
</reference>
<evidence type="ECO:0000256" key="5">
    <source>
        <dbReference type="ARBA" id="ARBA00022989"/>
    </source>
</evidence>
<dbReference type="Proteomes" id="UP000092730">
    <property type="component" value="Chromosome 1"/>
</dbReference>
<feature type="compositionally biased region" description="Basic residues" evidence="10">
    <location>
        <begin position="105"/>
        <end position="117"/>
    </location>
</feature>
<dbReference type="GO" id="GO:0015031">
    <property type="term" value="P:protein transport"/>
    <property type="evidence" value="ECO:0007669"/>
    <property type="project" value="UniProtKB-KW"/>
</dbReference>
<dbReference type="RefSeq" id="XP_065725208.1">
    <property type="nucleotide sequence ID" value="XM_065869136.1"/>
</dbReference>
<dbReference type="InterPro" id="IPR000727">
    <property type="entry name" value="T_SNARE_dom"/>
</dbReference>
<reference evidence="13" key="2">
    <citation type="submission" date="2024-02" db="EMBL/GenBank/DDBJ databases">
        <title>Comparative genomics of Cryptococcus and Kwoniella reveals pathogenesis evolution and contrasting modes of karyotype evolution via chromosome fusion or intercentromeric recombination.</title>
        <authorList>
            <person name="Coelho M.A."/>
            <person name="David-Palma M."/>
            <person name="Shea T."/>
            <person name="Bowers K."/>
            <person name="McGinley-Smith S."/>
            <person name="Mohammad A.W."/>
            <person name="Gnirke A."/>
            <person name="Yurkov A.M."/>
            <person name="Nowrousian M."/>
            <person name="Sun S."/>
            <person name="Cuomo C.A."/>
            <person name="Heitman J."/>
        </authorList>
    </citation>
    <scope>NUCLEOTIDE SEQUENCE</scope>
    <source>
        <strain evidence="13">CBS 10118</strain>
    </source>
</reference>
<dbReference type="SMART" id="SM00397">
    <property type="entry name" value="t_SNARE"/>
    <property type="match status" value="1"/>
</dbReference>
<evidence type="ECO:0000256" key="6">
    <source>
        <dbReference type="ARBA" id="ARBA00023034"/>
    </source>
</evidence>
<dbReference type="KEGG" id="kbi:30208490"/>
<comment type="subcellular location">
    <subcellularLocation>
        <location evidence="8">Golgi apparatus</location>
        <location evidence="8">trans-Golgi network membrane</location>
        <topology evidence="8">Single-pass type IV membrane protein</topology>
    </subcellularLocation>
</comment>
<evidence type="ECO:0000256" key="7">
    <source>
        <dbReference type="ARBA" id="ARBA00023136"/>
    </source>
</evidence>
<dbReference type="Gene3D" id="1.20.5.110">
    <property type="match status" value="1"/>
</dbReference>
<feature type="domain" description="T-SNARE coiled-coil homology" evidence="12">
    <location>
        <begin position="149"/>
        <end position="211"/>
    </location>
</feature>
<evidence type="ECO:0000256" key="3">
    <source>
        <dbReference type="ARBA" id="ARBA00022692"/>
    </source>
</evidence>
<evidence type="ECO:0000256" key="8">
    <source>
        <dbReference type="ARBA" id="ARBA00037801"/>
    </source>
</evidence>
<feature type="transmembrane region" description="Helical" evidence="11">
    <location>
        <begin position="221"/>
        <end position="240"/>
    </location>
</feature>
<dbReference type="GO" id="GO:0016020">
    <property type="term" value="C:membrane"/>
    <property type="evidence" value="ECO:0007669"/>
    <property type="project" value="InterPro"/>
</dbReference>
<proteinExistence type="inferred from homology"/>
<dbReference type="InterPro" id="IPR010989">
    <property type="entry name" value="SNARE"/>
</dbReference>
<protein>
    <recommendedName>
        <fullName evidence="12">t-SNARE coiled-coil homology domain-containing protein</fullName>
    </recommendedName>
</protein>
<feature type="region of interest" description="Disordered" evidence="10">
    <location>
        <begin position="97"/>
        <end position="133"/>
    </location>
</feature>
<keyword evidence="14" id="KW-1185">Reference proteome</keyword>